<dbReference type="STRING" id="35755.UL82_00865"/>
<evidence type="ECO:0000313" key="1">
    <source>
        <dbReference type="EMBL" id="AKE40406.1"/>
    </source>
</evidence>
<name>A0A0F6TC33_9CORY</name>
<evidence type="ECO:0000313" key="3">
    <source>
        <dbReference type="Proteomes" id="UP000033457"/>
    </source>
</evidence>
<dbReference type="Proteomes" id="UP000033457">
    <property type="component" value="Chromosome"/>
</dbReference>
<dbReference type="AlphaFoldDB" id="A0A0F6TC33"/>
<dbReference type="PANTHER" id="PTHR28055:SF1">
    <property type="entry name" value="ALTERED INHERITANCE OF MITOCHONDRIA PROTEIN 41, MITOCHONDRIAL"/>
    <property type="match status" value="1"/>
</dbReference>
<dbReference type="Gene3D" id="1.10.1510.10">
    <property type="entry name" value="Uncharacterised protein YqeY/AIM41 PF09424, N-terminal domain"/>
    <property type="match status" value="1"/>
</dbReference>
<dbReference type="InterPro" id="IPR003789">
    <property type="entry name" value="Asn/Gln_tRNA_amidoTrase-B-like"/>
</dbReference>
<dbReference type="HOGENOM" id="CLU_079430_2_0_11"/>
<organism evidence="1 3">
    <name type="scientific">Corynebacterium kutscheri</name>
    <dbReference type="NCBI Taxonomy" id="35755"/>
    <lineage>
        <taxon>Bacteria</taxon>
        <taxon>Bacillati</taxon>
        <taxon>Actinomycetota</taxon>
        <taxon>Actinomycetes</taxon>
        <taxon>Mycobacteriales</taxon>
        <taxon>Corynebacteriaceae</taxon>
        <taxon>Corynebacterium</taxon>
    </lineage>
</organism>
<protein>
    <submittedName>
        <fullName evidence="2">Uncharacterized conserved protein</fullName>
    </submittedName>
</protein>
<sequence>MTLKATIREDMTAAMKARDKQRTGALRMLLAAIQQEETNGTKHDVDDATTLKIIAREIKKRRESAELYAANGRQELADAELFEASVFETYQPAQLDDDSLNTLVAEVIAAIPGEATMGQVMKLAQEKASGRVDGKRLSTAVRAALGN</sequence>
<dbReference type="GO" id="GO:0016884">
    <property type="term" value="F:carbon-nitrogen ligase activity, with glutamine as amido-N-donor"/>
    <property type="evidence" value="ECO:0007669"/>
    <property type="project" value="InterPro"/>
</dbReference>
<dbReference type="PANTHER" id="PTHR28055">
    <property type="entry name" value="ALTERED INHERITANCE OF MITOCHONDRIA PROTEIN 41, MITOCHONDRIAL"/>
    <property type="match status" value="1"/>
</dbReference>
<reference evidence="2 4" key="2">
    <citation type="submission" date="2018-12" db="EMBL/GenBank/DDBJ databases">
        <authorList>
            <consortium name="Pathogen Informatics"/>
        </authorList>
    </citation>
    <scope>NUCLEOTIDE SEQUENCE [LARGE SCALE GENOMIC DNA]</scope>
    <source>
        <strain evidence="2 4">NCTC949</strain>
    </source>
</reference>
<gene>
    <name evidence="2" type="primary">yqeY</name>
    <name evidence="2" type="ORF">NCTC949_00517</name>
    <name evidence="1" type="ORF">UL82_00865</name>
</gene>
<dbReference type="InterPro" id="IPR023168">
    <property type="entry name" value="GatB_Yqey_C_2"/>
</dbReference>
<dbReference type="SUPFAM" id="SSF89095">
    <property type="entry name" value="GatB/YqeY motif"/>
    <property type="match status" value="1"/>
</dbReference>
<reference evidence="1 3" key="1">
    <citation type="journal article" date="2015" name="Genome Announc.">
        <title>Complete Genome Sequence of Corynebacterium kutscheri DSM 20755, a Corynebacterial Type Strain with Remarkably Low G+C Content of Chromosomal DNA.</title>
        <authorList>
            <person name="Ruckert C."/>
            <person name="Albersmeier A."/>
            <person name="Winkler A."/>
            <person name="Tauch A."/>
        </authorList>
    </citation>
    <scope>NUCLEOTIDE SEQUENCE [LARGE SCALE GENOMIC DNA]</scope>
    <source>
        <strain evidence="1 3">DSM 20755</strain>
    </source>
</reference>
<proteinExistence type="predicted"/>
<keyword evidence="3" id="KW-1185">Reference proteome</keyword>
<dbReference type="RefSeq" id="WP_046438455.1">
    <property type="nucleotide sequence ID" value="NZ_CP011312.1"/>
</dbReference>
<dbReference type="InterPro" id="IPR019004">
    <property type="entry name" value="YqeY/Aim41"/>
</dbReference>
<evidence type="ECO:0000313" key="4">
    <source>
        <dbReference type="Proteomes" id="UP000271380"/>
    </source>
</evidence>
<dbReference type="EMBL" id="LR134377">
    <property type="protein sequence ID" value="VEH05267.1"/>
    <property type="molecule type" value="Genomic_DNA"/>
</dbReference>
<dbReference type="KEGG" id="cku:UL82_00865"/>
<dbReference type="Pfam" id="PF09424">
    <property type="entry name" value="YqeY"/>
    <property type="match status" value="1"/>
</dbReference>
<dbReference type="Proteomes" id="UP000271380">
    <property type="component" value="Chromosome"/>
</dbReference>
<dbReference type="Gene3D" id="1.10.10.410">
    <property type="match status" value="1"/>
</dbReference>
<accession>A0A0F6TC33</accession>
<dbReference type="InterPro" id="IPR042184">
    <property type="entry name" value="YqeY/Aim41_N"/>
</dbReference>
<evidence type="ECO:0000313" key="2">
    <source>
        <dbReference type="EMBL" id="VEH05267.1"/>
    </source>
</evidence>
<dbReference type="EMBL" id="CP011312">
    <property type="protein sequence ID" value="AKE40406.1"/>
    <property type="molecule type" value="Genomic_DNA"/>
</dbReference>